<dbReference type="EnsemblPlants" id="AET3Gv20593000.1">
    <property type="protein sequence ID" value="AET3Gv20593000.1"/>
    <property type="gene ID" value="AET3Gv20593000"/>
</dbReference>
<dbReference type="STRING" id="200361.A0A453F727"/>
<evidence type="ECO:0000313" key="2">
    <source>
        <dbReference type="EnsemblPlants" id="AET3Gv20593000.1"/>
    </source>
</evidence>
<sequence>AQSAFLAKKSTHDSFLYVQNAVRSLHRRKTPVLLIKLDIAKAFDNVCWEYLLELLQALDFSARWRDWITMLLASSTSSFLLNDADGKKI</sequence>
<dbReference type="AlphaFoldDB" id="A0A453F727"/>
<proteinExistence type="predicted"/>
<dbReference type="Gramene" id="AET3Gv20593000.1">
    <property type="protein sequence ID" value="AET3Gv20593000.1"/>
    <property type="gene ID" value="AET3Gv20593000"/>
</dbReference>
<evidence type="ECO:0000313" key="3">
    <source>
        <dbReference type="Proteomes" id="UP000015105"/>
    </source>
</evidence>
<reference evidence="3" key="1">
    <citation type="journal article" date="2014" name="Science">
        <title>Ancient hybridizations among the ancestral genomes of bread wheat.</title>
        <authorList>
            <consortium name="International Wheat Genome Sequencing Consortium,"/>
            <person name="Marcussen T."/>
            <person name="Sandve S.R."/>
            <person name="Heier L."/>
            <person name="Spannagl M."/>
            <person name="Pfeifer M."/>
            <person name="Jakobsen K.S."/>
            <person name="Wulff B.B."/>
            <person name="Steuernagel B."/>
            <person name="Mayer K.F."/>
            <person name="Olsen O.A."/>
        </authorList>
    </citation>
    <scope>NUCLEOTIDE SEQUENCE [LARGE SCALE GENOMIC DNA]</scope>
    <source>
        <strain evidence="3">cv. AL8/78</strain>
    </source>
</reference>
<dbReference type="Pfam" id="PF00078">
    <property type="entry name" value="RVT_1"/>
    <property type="match status" value="1"/>
</dbReference>
<reference evidence="2" key="3">
    <citation type="journal article" date="2017" name="Nature">
        <title>Genome sequence of the progenitor of the wheat D genome Aegilops tauschii.</title>
        <authorList>
            <person name="Luo M.C."/>
            <person name="Gu Y.Q."/>
            <person name="Puiu D."/>
            <person name="Wang H."/>
            <person name="Twardziok S.O."/>
            <person name="Deal K.R."/>
            <person name="Huo N."/>
            <person name="Zhu T."/>
            <person name="Wang L."/>
            <person name="Wang Y."/>
            <person name="McGuire P.E."/>
            <person name="Liu S."/>
            <person name="Long H."/>
            <person name="Ramasamy R.K."/>
            <person name="Rodriguez J.C."/>
            <person name="Van S.L."/>
            <person name="Yuan L."/>
            <person name="Wang Z."/>
            <person name="Xia Z."/>
            <person name="Xiao L."/>
            <person name="Anderson O.D."/>
            <person name="Ouyang S."/>
            <person name="Liang Y."/>
            <person name="Zimin A.V."/>
            <person name="Pertea G."/>
            <person name="Qi P."/>
            <person name="Bennetzen J.L."/>
            <person name="Dai X."/>
            <person name="Dawson M.W."/>
            <person name="Muller H.G."/>
            <person name="Kugler K."/>
            <person name="Rivarola-Duarte L."/>
            <person name="Spannagl M."/>
            <person name="Mayer K.F.X."/>
            <person name="Lu F.H."/>
            <person name="Bevan M.W."/>
            <person name="Leroy P."/>
            <person name="Li P."/>
            <person name="You F.M."/>
            <person name="Sun Q."/>
            <person name="Liu Z."/>
            <person name="Lyons E."/>
            <person name="Wicker T."/>
            <person name="Salzberg S.L."/>
            <person name="Devos K.M."/>
            <person name="Dvorak J."/>
        </authorList>
    </citation>
    <scope>NUCLEOTIDE SEQUENCE [LARGE SCALE GENOMIC DNA]</scope>
    <source>
        <strain evidence="2">cv. AL8/78</strain>
    </source>
</reference>
<keyword evidence="3" id="KW-1185">Reference proteome</keyword>
<protein>
    <recommendedName>
        <fullName evidence="1">Reverse transcriptase domain-containing protein</fullName>
    </recommendedName>
</protein>
<evidence type="ECO:0000259" key="1">
    <source>
        <dbReference type="Pfam" id="PF00078"/>
    </source>
</evidence>
<reference evidence="2" key="4">
    <citation type="submission" date="2019-03" db="UniProtKB">
        <authorList>
            <consortium name="EnsemblPlants"/>
        </authorList>
    </citation>
    <scope>IDENTIFICATION</scope>
</reference>
<accession>A0A453F727</accession>
<dbReference type="Proteomes" id="UP000015105">
    <property type="component" value="Chromosome 3D"/>
</dbReference>
<reference evidence="3" key="2">
    <citation type="journal article" date="2017" name="Nat. Plants">
        <title>The Aegilops tauschii genome reveals multiple impacts of transposons.</title>
        <authorList>
            <person name="Zhao G."/>
            <person name="Zou C."/>
            <person name="Li K."/>
            <person name="Wang K."/>
            <person name="Li T."/>
            <person name="Gao L."/>
            <person name="Zhang X."/>
            <person name="Wang H."/>
            <person name="Yang Z."/>
            <person name="Liu X."/>
            <person name="Jiang W."/>
            <person name="Mao L."/>
            <person name="Kong X."/>
            <person name="Jiao Y."/>
            <person name="Jia J."/>
        </authorList>
    </citation>
    <scope>NUCLEOTIDE SEQUENCE [LARGE SCALE GENOMIC DNA]</scope>
    <source>
        <strain evidence="3">cv. AL8/78</strain>
    </source>
</reference>
<reference evidence="2" key="5">
    <citation type="journal article" date="2021" name="G3 (Bethesda)">
        <title>Aegilops tauschii genome assembly Aet v5.0 features greater sequence contiguity and improved annotation.</title>
        <authorList>
            <person name="Wang L."/>
            <person name="Zhu T."/>
            <person name="Rodriguez J.C."/>
            <person name="Deal K.R."/>
            <person name="Dubcovsky J."/>
            <person name="McGuire P.E."/>
            <person name="Lux T."/>
            <person name="Spannagl M."/>
            <person name="Mayer K.F.X."/>
            <person name="Baldrich P."/>
            <person name="Meyers B.C."/>
            <person name="Huo N."/>
            <person name="Gu Y.Q."/>
            <person name="Zhou H."/>
            <person name="Devos K.M."/>
            <person name="Bennetzen J.L."/>
            <person name="Unver T."/>
            <person name="Budak H."/>
            <person name="Gulick P.J."/>
            <person name="Galiba G."/>
            <person name="Kalapos B."/>
            <person name="Nelson D.R."/>
            <person name="Li P."/>
            <person name="You F.M."/>
            <person name="Luo M.C."/>
            <person name="Dvorak J."/>
        </authorList>
    </citation>
    <scope>NUCLEOTIDE SEQUENCE [LARGE SCALE GENOMIC DNA]</scope>
    <source>
        <strain evidence="2">cv. AL8/78</strain>
    </source>
</reference>
<feature type="domain" description="Reverse transcriptase" evidence="1">
    <location>
        <begin position="2"/>
        <end position="72"/>
    </location>
</feature>
<dbReference type="InterPro" id="IPR000477">
    <property type="entry name" value="RT_dom"/>
</dbReference>
<organism evidence="2 3">
    <name type="scientific">Aegilops tauschii subsp. strangulata</name>
    <name type="common">Goatgrass</name>
    <dbReference type="NCBI Taxonomy" id="200361"/>
    <lineage>
        <taxon>Eukaryota</taxon>
        <taxon>Viridiplantae</taxon>
        <taxon>Streptophyta</taxon>
        <taxon>Embryophyta</taxon>
        <taxon>Tracheophyta</taxon>
        <taxon>Spermatophyta</taxon>
        <taxon>Magnoliopsida</taxon>
        <taxon>Liliopsida</taxon>
        <taxon>Poales</taxon>
        <taxon>Poaceae</taxon>
        <taxon>BOP clade</taxon>
        <taxon>Pooideae</taxon>
        <taxon>Triticodae</taxon>
        <taxon>Triticeae</taxon>
        <taxon>Triticinae</taxon>
        <taxon>Aegilops</taxon>
    </lineage>
</organism>
<name>A0A453F727_AEGTS</name>